<name>A0A0A1ZE74_PROMR</name>
<dbReference type="STRING" id="59925.EU91_1236"/>
<evidence type="ECO:0000313" key="1">
    <source>
        <dbReference type="EMBL" id="KGF86474.1"/>
    </source>
</evidence>
<dbReference type="AlphaFoldDB" id="A0A0A1ZE74"/>
<comment type="caution">
    <text evidence="1">The sequence shown here is derived from an EMBL/GenBank/DDBJ whole genome shotgun (WGS) entry which is preliminary data.</text>
</comment>
<sequence>MIDLTFTFKKTNLPIYIDNCHFAQIGNYMMAENIYENFRSDI</sequence>
<dbReference type="EMBL" id="JNAH01000007">
    <property type="protein sequence ID" value="KGF86474.1"/>
    <property type="molecule type" value="Genomic_DNA"/>
</dbReference>
<protein>
    <submittedName>
        <fullName evidence="1">Uncharacterized protein</fullName>
    </submittedName>
</protein>
<evidence type="ECO:0000313" key="2">
    <source>
        <dbReference type="Proteomes" id="UP000030598"/>
    </source>
</evidence>
<organism evidence="1 2">
    <name type="scientific">Prochlorococcus marinus str. GP2</name>
    <dbReference type="NCBI Taxonomy" id="59925"/>
    <lineage>
        <taxon>Bacteria</taxon>
        <taxon>Bacillati</taxon>
        <taxon>Cyanobacteriota</taxon>
        <taxon>Cyanophyceae</taxon>
        <taxon>Synechococcales</taxon>
        <taxon>Prochlorococcaceae</taxon>
        <taxon>Prochlorococcus</taxon>
    </lineage>
</organism>
<gene>
    <name evidence="1" type="ORF">EU91_1236</name>
</gene>
<reference evidence="2" key="1">
    <citation type="journal article" date="2014" name="Sci. Data">
        <title>Genomes of diverse isolates of the marine cyanobacterium Prochlorococcus.</title>
        <authorList>
            <person name="Biller S."/>
            <person name="Berube P."/>
            <person name="Thompson J."/>
            <person name="Kelly L."/>
            <person name="Roggensack S."/>
            <person name="Awad L."/>
            <person name="Roache-Johnson K."/>
            <person name="Ding H."/>
            <person name="Giovannoni S.J."/>
            <person name="Moore L.R."/>
            <person name="Chisholm S.W."/>
        </authorList>
    </citation>
    <scope>NUCLEOTIDE SEQUENCE [LARGE SCALE GENOMIC DNA]</scope>
    <source>
        <strain evidence="2">GP2</strain>
    </source>
</reference>
<proteinExistence type="predicted"/>
<accession>A0A0A1ZE74</accession>
<dbReference type="Proteomes" id="UP000030598">
    <property type="component" value="Unassembled WGS sequence"/>
</dbReference>